<dbReference type="Proteomes" id="UP000294225">
    <property type="component" value="Unassembled WGS sequence"/>
</dbReference>
<protein>
    <submittedName>
        <fullName evidence="2">Uncharacterized protein</fullName>
    </submittedName>
</protein>
<accession>A0A4R0IB51</accession>
<dbReference type="EMBL" id="SJKC01000010">
    <property type="protein sequence ID" value="TCC29020.1"/>
    <property type="molecule type" value="Genomic_DNA"/>
</dbReference>
<proteinExistence type="predicted"/>
<dbReference type="AlphaFoldDB" id="A0A4R0IB51"/>
<gene>
    <name evidence="1" type="ORF">E0H58_20140</name>
    <name evidence="2" type="ORF">E0H92_43365</name>
</gene>
<evidence type="ECO:0000313" key="2">
    <source>
        <dbReference type="EMBL" id="TCC29020.1"/>
    </source>
</evidence>
<dbReference type="EMBL" id="SJJY01000004">
    <property type="protein sequence ID" value="TCC22699.1"/>
    <property type="molecule type" value="Genomic_DNA"/>
</dbReference>
<evidence type="ECO:0000313" key="4">
    <source>
        <dbReference type="Proteomes" id="UP000294225"/>
    </source>
</evidence>
<comment type="caution">
    <text evidence="2">The sequence shown here is derived from an EMBL/GenBank/DDBJ whole genome shotgun (WGS) entry which is preliminary data.</text>
</comment>
<name>A0A4R0IB51_9ACTN</name>
<evidence type="ECO:0000313" key="3">
    <source>
        <dbReference type="Proteomes" id="UP000292385"/>
    </source>
</evidence>
<organism evidence="2 4">
    <name type="scientific">Kribbella speibonae</name>
    <dbReference type="NCBI Taxonomy" id="1572660"/>
    <lineage>
        <taxon>Bacteria</taxon>
        <taxon>Bacillati</taxon>
        <taxon>Actinomycetota</taxon>
        <taxon>Actinomycetes</taxon>
        <taxon>Propionibacteriales</taxon>
        <taxon>Kribbellaceae</taxon>
        <taxon>Kribbella</taxon>
    </lineage>
</organism>
<dbReference type="Proteomes" id="UP000292385">
    <property type="component" value="Unassembled WGS sequence"/>
</dbReference>
<dbReference type="RefSeq" id="WP_131462936.1">
    <property type="nucleotide sequence ID" value="NZ_SJJY01000004.1"/>
</dbReference>
<keyword evidence="3" id="KW-1185">Reference proteome</keyword>
<sequence>MSTSDTIFLAGGEPPDSVAARLADALRLERVDDPGLTEGEHFFRGPARTVEGRVLLVVGPNIYGEQDPEPEDVSAIDRYTGVVHVRIAGSRNEERQADEARAIFDELAAAQPSTALVLAHAMSWIVAAYLPGRGVHTFPPETSLDVEDIDTWAPWVVGSHDG</sequence>
<reference evidence="3 4" key="1">
    <citation type="submission" date="2019-02" db="EMBL/GenBank/DDBJ databases">
        <title>Kribbella capetownensis sp. nov. and Kribbella speibonae sp. nov., isolated from soil.</title>
        <authorList>
            <person name="Curtis S.M."/>
            <person name="Norton I."/>
            <person name="Everest G.J."/>
            <person name="Meyers P.R."/>
        </authorList>
    </citation>
    <scope>NUCLEOTIDE SEQUENCE [LARGE SCALE GENOMIC DNA]</scope>
    <source>
        <strain evidence="1 3">SK5</strain>
        <strain evidence="2 4">YM55</strain>
    </source>
</reference>
<evidence type="ECO:0000313" key="1">
    <source>
        <dbReference type="EMBL" id="TCC22699.1"/>
    </source>
</evidence>